<feature type="transmembrane region" description="Helical" evidence="6">
    <location>
        <begin position="106"/>
        <end position="131"/>
    </location>
</feature>
<evidence type="ECO:0000256" key="4">
    <source>
        <dbReference type="ARBA" id="ARBA00023136"/>
    </source>
</evidence>
<keyword evidence="2 6" id="KW-0812">Transmembrane</keyword>
<evidence type="ECO:0000313" key="8">
    <source>
        <dbReference type="EMBL" id="GAM42414.1"/>
    </source>
</evidence>
<keyword evidence="3 6" id="KW-1133">Transmembrane helix</keyword>
<evidence type="ECO:0000256" key="6">
    <source>
        <dbReference type="SAM" id="Phobius"/>
    </source>
</evidence>
<evidence type="ECO:0000256" key="3">
    <source>
        <dbReference type="ARBA" id="ARBA00022989"/>
    </source>
</evidence>
<dbReference type="PANTHER" id="PTHR33048">
    <property type="entry name" value="PTH11-LIKE INTEGRAL MEMBRANE PROTEIN (AFU_ORTHOLOGUE AFUA_5G11245)"/>
    <property type="match status" value="1"/>
</dbReference>
<feature type="transmembrane region" description="Helical" evidence="6">
    <location>
        <begin position="66"/>
        <end position="94"/>
    </location>
</feature>
<dbReference type="InterPro" id="IPR052337">
    <property type="entry name" value="SAT4-like"/>
</dbReference>
<comment type="similarity">
    <text evidence="5">Belongs to the SAT4 family.</text>
</comment>
<feature type="transmembrane region" description="Helical" evidence="6">
    <location>
        <begin position="23"/>
        <end position="46"/>
    </location>
</feature>
<dbReference type="AlphaFoldDB" id="A0A478EBU4"/>
<dbReference type="PANTHER" id="PTHR33048:SF167">
    <property type="entry name" value="INTEGRAL MEMBRANE PROTEIN"/>
    <property type="match status" value="1"/>
</dbReference>
<sequence>MSRYGFAKDLDRPKLATTESESLVHLEFMGFVMAYCFMGSMTFFLYCKPMAGFWDPTIKGVKCYSTHLFITFALVNTAFNIFTDVFFATVPIPIIWKLQMKRNVRLYLIGVLSLGYVAVAFGVTNGVYQIAYSTQSDGDYDDIIMFFAILQVNTGIIAACVPSLKPLVSKALKLSDYTHSYSHRNGYNNRYGSRYASQTRSSHWNDPYALEELHSNEDSNSGTAVQANAAGHSATATFFKSGSEERILDGEASNKLQKGIVMTTEINIH</sequence>
<dbReference type="GO" id="GO:0016020">
    <property type="term" value="C:membrane"/>
    <property type="evidence" value="ECO:0007669"/>
    <property type="project" value="UniProtKB-SubCell"/>
</dbReference>
<comment type="subcellular location">
    <subcellularLocation>
        <location evidence="1">Membrane</location>
        <topology evidence="1">Multi-pass membrane protein</topology>
    </subcellularLocation>
</comment>
<accession>A0A478EBU4</accession>
<keyword evidence="4 6" id="KW-0472">Membrane</keyword>
<evidence type="ECO:0000259" key="7">
    <source>
        <dbReference type="Pfam" id="PF20684"/>
    </source>
</evidence>
<evidence type="ECO:0000256" key="5">
    <source>
        <dbReference type="ARBA" id="ARBA00038359"/>
    </source>
</evidence>
<dbReference type="Proteomes" id="UP000053095">
    <property type="component" value="Unassembled WGS sequence"/>
</dbReference>
<reference evidence="9" key="1">
    <citation type="journal article" date="2015" name="Genome Announc.">
        <title>Draft genome sequence of Talaromyces cellulolyticus strain Y-94, a source of lignocellulosic biomass-degrading enzymes.</title>
        <authorList>
            <person name="Fujii T."/>
            <person name="Koike H."/>
            <person name="Sawayama S."/>
            <person name="Yano S."/>
            <person name="Inoue H."/>
        </authorList>
    </citation>
    <scope>NUCLEOTIDE SEQUENCE [LARGE SCALE GENOMIC DNA]</scope>
    <source>
        <strain evidence="9">Y-94</strain>
    </source>
</reference>
<dbReference type="Pfam" id="PF20684">
    <property type="entry name" value="Fung_rhodopsin"/>
    <property type="match status" value="1"/>
</dbReference>
<feature type="transmembrane region" description="Helical" evidence="6">
    <location>
        <begin position="143"/>
        <end position="164"/>
    </location>
</feature>
<evidence type="ECO:0000313" key="9">
    <source>
        <dbReference type="Proteomes" id="UP000053095"/>
    </source>
</evidence>
<keyword evidence="9" id="KW-1185">Reference proteome</keyword>
<evidence type="ECO:0000256" key="1">
    <source>
        <dbReference type="ARBA" id="ARBA00004141"/>
    </source>
</evidence>
<evidence type="ECO:0000256" key="2">
    <source>
        <dbReference type="ARBA" id="ARBA00022692"/>
    </source>
</evidence>
<organism evidence="8 9">
    <name type="scientific">Talaromyces pinophilus</name>
    <name type="common">Penicillium pinophilum</name>
    <dbReference type="NCBI Taxonomy" id="128442"/>
    <lineage>
        <taxon>Eukaryota</taxon>
        <taxon>Fungi</taxon>
        <taxon>Dikarya</taxon>
        <taxon>Ascomycota</taxon>
        <taxon>Pezizomycotina</taxon>
        <taxon>Eurotiomycetes</taxon>
        <taxon>Eurotiomycetidae</taxon>
        <taxon>Eurotiales</taxon>
        <taxon>Trichocomaceae</taxon>
        <taxon>Talaromyces</taxon>
        <taxon>Talaromyces sect. Talaromyces</taxon>
    </lineage>
</organism>
<proteinExistence type="inferred from homology"/>
<name>A0A478EBU4_TALPI</name>
<gene>
    <name evidence="8" type="ORF">TCE0_044r16372</name>
</gene>
<protein>
    <recommendedName>
        <fullName evidence="7">Rhodopsin domain-containing protein</fullName>
    </recommendedName>
</protein>
<dbReference type="EMBL" id="DF933840">
    <property type="protein sequence ID" value="GAM42414.1"/>
    <property type="molecule type" value="Genomic_DNA"/>
</dbReference>
<dbReference type="InterPro" id="IPR049326">
    <property type="entry name" value="Rhodopsin_dom_fungi"/>
</dbReference>
<feature type="domain" description="Rhodopsin" evidence="7">
    <location>
        <begin position="23"/>
        <end position="170"/>
    </location>
</feature>